<organism evidence="3 4">
    <name type="scientific">Yinghuangia soli</name>
    <dbReference type="NCBI Taxonomy" id="2908204"/>
    <lineage>
        <taxon>Bacteria</taxon>
        <taxon>Bacillati</taxon>
        <taxon>Actinomycetota</taxon>
        <taxon>Actinomycetes</taxon>
        <taxon>Kitasatosporales</taxon>
        <taxon>Streptomycetaceae</taxon>
        <taxon>Yinghuangia</taxon>
    </lineage>
</organism>
<comment type="caution">
    <text evidence="3">The sequence shown here is derived from an EMBL/GenBank/DDBJ whole genome shotgun (WGS) entry which is preliminary data.</text>
</comment>
<gene>
    <name evidence="3" type="ORF">LZ495_31075</name>
</gene>
<accession>A0AA41Q6K5</accession>
<dbReference type="SUPFAM" id="SSF55154">
    <property type="entry name" value="CYTH-like phosphatases"/>
    <property type="match status" value="1"/>
</dbReference>
<dbReference type="RefSeq" id="WP_235056284.1">
    <property type="nucleotide sequence ID" value="NZ_JAKFHA010000025.1"/>
</dbReference>
<dbReference type="PIRSF" id="PIRSF016487">
    <property type="entry name" value="CYTH_UCP016487"/>
    <property type="match status" value="1"/>
</dbReference>
<dbReference type="Gene3D" id="2.40.320.10">
    <property type="entry name" value="Hypothetical Protein Pfu-838710-001"/>
    <property type="match status" value="1"/>
</dbReference>
<reference evidence="3" key="1">
    <citation type="submission" date="2022-01" db="EMBL/GenBank/DDBJ databases">
        <title>Genome-Based Taxonomic Classification of the Phylum Actinobacteria.</title>
        <authorList>
            <person name="Gao Y."/>
        </authorList>
    </citation>
    <scope>NUCLEOTIDE SEQUENCE</scope>
    <source>
        <strain evidence="3">KLBMP 8922</strain>
    </source>
</reference>
<name>A0AA41Q6K5_9ACTN</name>
<dbReference type="PANTHER" id="PTHR40114:SF1">
    <property type="entry name" value="SLR0698 PROTEIN"/>
    <property type="match status" value="1"/>
</dbReference>
<dbReference type="InterPro" id="IPR023577">
    <property type="entry name" value="CYTH_domain"/>
</dbReference>
<dbReference type="InterPro" id="IPR012042">
    <property type="entry name" value="NeuTTM/CthTTM-like"/>
</dbReference>
<dbReference type="SMART" id="SM01118">
    <property type="entry name" value="CYTH"/>
    <property type="match status" value="1"/>
</dbReference>
<evidence type="ECO:0000259" key="2">
    <source>
        <dbReference type="SMART" id="SM01118"/>
    </source>
</evidence>
<dbReference type="EMBL" id="JAKFHA010000025">
    <property type="protein sequence ID" value="MCF2531636.1"/>
    <property type="molecule type" value="Genomic_DNA"/>
</dbReference>
<dbReference type="Proteomes" id="UP001165378">
    <property type="component" value="Unassembled WGS sequence"/>
</dbReference>
<dbReference type="CDD" id="cd07761">
    <property type="entry name" value="CYTH-like_CthTTM-like"/>
    <property type="match status" value="1"/>
</dbReference>
<proteinExistence type="predicted"/>
<evidence type="ECO:0000313" key="3">
    <source>
        <dbReference type="EMBL" id="MCF2531636.1"/>
    </source>
</evidence>
<feature type="domain" description="CYTH" evidence="2">
    <location>
        <begin position="2"/>
        <end position="148"/>
    </location>
</feature>
<evidence type="ECO:0000313" key="4">
    <source>
        <dbReference type="Proteomes" id="UP001165378"/>
    </source>
</evidence>
<dbReference type="AlphaFoldDB" id="A0AA41Q6K5"/>
<dbReference type="InterPro" id="IPR033469">
    <property type="entry name" value="CYTH-like_dom_sf"/>
</dbReference>
<sequence>MGIEVERKFAVGKLPEFEVPGARLRQGYVTRGSGTEVRLRQADAVHTVTVKTGSGLVRGETEVELTAAQFEALWPTTEGARLEKTRHTLDQDGHTYFVDVYDGALAGLLTVEVEFPDAGAAAAFVPPDWFGAELTGRSEYGNRSLAVDGLPADGPNG</sequence>
<evidence type="ECO:0000256" key="1">
    <source>
        <dbReference type="PIRSR" id="PIRSR016487-1"/>
    </source>
</evidence>
<keyword evidence="4" id="KW-1185">Reference proteome</keyword>
<feature type="active site" description="Proton acceptor" evidence="1">
    <location>
        <position position="28"/>
    </location>
</feature>
<dbReference type="PANTHER" id="PTHR40114">
    <property type="entry name" value="SLR0698 PROTEIN"/>
    <property type="match status" value="1"/>
</dbReference>
<protein>
    <submittedName>
        <fullName evidence="3">CYTH domain-containing protein</fullName>
    </submittedName>
</protein>